<comment type="caution">
    <text evidence="2">The sequence shown here is derived from an EMBL/GenBank/DDBJ whole genome shotgun (WGS) entry which is preliminary data.</text>
</comment>
<dbReference type="GO" id="GO:0004519">
    <property type="term" value="F:endonuclease activity"/>
    <property type="evidence" value="ECO:0007669"/>
    <property type="project" value="UniProtKB-KW"/>
</dbReference>
<protein>
    <submittedName>
        <fullName evidence="2">DDE superfamily endonuclease</fullName>
    </submittedName>
</protein>
<accession>A0AAW1N4Z9</accession>
<keyword evidence="2" id="KW-0378">Hydrolase</keyword>
<keyword evidence="2" id="KW-0255">Endonuclease</keyword>
<dbReference type="Pfam" id="PF03184">
    <property type="entry name" value="DDE_1"/>
    <property type="match status" value="1"/>
</dbReference>
<dbReference type="InterPro" id="IPR004875">
    <property type="entry name" value="DDE_SF_endonuclease_dom"/>
</dbReference>
<dbReference type="EMBL" id="JASPKY010000016">
    <property type="protein sequence ID" value="KAK9753010.1"/>
    <property type="molecule type" value="Genomic_DNA"/>
</dbReference>
<dbReference type="GO" id="GO:0005634">
    <property type="term" value="C:nucleus"/>
    <property type="evidence" value="ECO:0007669"/>
    <property type="project" value="TreeGrafter"/>
</dbReference>
<sequence length="354" mass="40170">MLSLKVPQTTVERRVKEAHQLPQDQVPHQVKKPLGPRTTIFCPKDEQQLVTYLKKMVEHLFRLTTQDLRKLAYQWAEALGKAHCWSNTKLAGKDWLLGFLARHKHLSIRKLESTSAARGMGFNRVPVGQFFNLLVNVLNKYTFTANQIWNSDETGISVVPKTKSKTSRCRKLFTLNVCISTSQKNPELMNNCSSKASAEVYQSGWMQIDIFYPWFEKFVDLVEASKESPILLLSDGHHTYTRNIRLIDYARDYGVVLLSVPPHCTHRLQSLDVSFMKPLNTFYDAETGIWPCDPTVFTDVDFVAAETTDIPMPAERVKRTPSPATPGCSGWSSKRNIQASANDIVVSTLFCSLE</sequence>
<evidence type="ECO:0000313" key="3">
    <source>
        <dbReference type="Proteomes" id="UP001458880"/>
    </source>
</evidence>
<dbReference type="PANTHER" id="PTHR19303">
    <property type="entry name" value="TRANSPOSON"/>
    <property type="match status" value="1"/>
</dbReference>
<dbReference type="GO" id="GO:0003677">
    <property type="term" value="F:DNA binding"/>
    <property type="evidence" value="ECO:0007669"/>
    <property type="project" value="TreeGrafter"/>
</dbReference>
<organism evidence="2 3">
    <name type="scientific">Popillia japonica</name>
    <name type="common">Japanese beetle</name>
    <dbReference type="NCBI Taxonomy" id="7064"/>
    <lineage>
        <taxon>Eukaryota</taxon>
        <taxon>Metazoa</taxon>
        <taxon>Ecdysozoa</taxon>
        <taxon>Arthropoda</taxon>
        <taxon>Hexapoda</taxon>
        <taxon>Insecta</taxon>
        <taxon>Pterygota</taxon>
        <taxon>Neoptera</taxon>
        <taxon>Endopterygota</taxon>
        <taxon>Coleoptera</taxon>
        <taxon>Polyphaga</taxon>
        <taxon>Scarabaeiformia</taxon>
        <taxon>Scarabaeidae</taxon>
        <taxon>Rutelinae</taxon>
        <taxon>Popillia</taxon>
    </lineage>
</organism>
<reference evidence="2 3" key="1">
    <citation type="journal article" date="2024" name="BMC Genomics">
        <title>De novo assembly and annotation of Popillia japonica's genome with initial clues to its potential as an invasive pest.</title>
        <authorList>
            <person name="Cucini C."/>
            <person name="Boschi S."/>
            <person name="Funari R."/>
            <person name="Cardaioli E."/>
            <person name="Iannotti N."/>
            <person name="Marturano G."/>
            <person name="Paoli F."/>
            <person name="Bruttini M."/>
            <person name="Carapelli A."/>
            <person name="Frati F."/>
            <person name="Nardi F."/>
        </authorList>
    </citation>
    <scope>NUCLEOTIDE SEQUENCE [LARGE SCALE GENOMIC DNA]</scope>
    <source>
        <strain evidence="2">DMR45628</strain>
    </source>
</reference>
<gene>
    <name evidence="2" type="ORF">QE152_g3818</name>
</gene>
<feature type="domain" description="DDE-1" evidence="1">
    <location>
        <begin position="195"/>
        <end position="285"/>
    </location>
</feature>
<dbReference type="Proteomes" id="UP001458880">
    <property type="component" value="Unassembled WGS sequence"/>
</dbReference>
<evidence type="ECO:0000259" key="1">
    <source>
        <dbReference type="Pfam" id="PF03184"/>
    </source>
</evidence>
<name>A0AAW1N4Z9_POPJA</name>
<keyword evidence="2" id="KW-0540">Nuclease</keyword>
<dbReference type="AlphaFoldDB" id="A0AAW1N4Z9"/>
<keyword evidence="3" id="KW-1185">Reference proteome</keyword>
<proteinExistence type="predicted"/>
<dbReference type="InterPro" id="IPR050863">
    <property type="entry name" value="CenT-Element_Derived"/>
</dbReference>
<evidence type="ECO:0000313" key="2">
    <source>
        <dbReference type="EMBL" id="KAK9753010.1"/>
    </source>
</evidence>
<dbReference type="PANTHER" id="PTHR19303:SF74">
    <property type="entry name" value="POGO TRANSPOSABLE ELEMENT WITH KRAB DOMAIN"/>
    <property type="match status" value="1"/>
</dbReference>